<dbReference type="GO" id="GO:0002476">
    <property type="term" value="P:antigen processing and presentation of endogenous peptide antigen via MHC class Ib"/>
    <property type="evidence" value="ECO:0007669"/>
    <property type="project" value="TreeGrafter"/>
</dbReference>
<sequence length="155" mass="16678">MNATRAWGEQRDTLQSVVEELRVPLLDMRAEIPAAGGPLALQGSMACERESSGRTSASWQFGSDGQPSLRFDSTNGHWTVLRGEGRRLKTALAGDRAMTHLLVMTSTGVCRQWLQQVVCTQAASATATANRPVSWVLPGMLTCAITVGLSGWAFT</sequence>
<dbReference type="Gene3D" id="3.30.500.10">
    <property type="entry name" value="MHC class I-like antigen recognition-like"/>
    <property type="match status" value="1"/>
</dbReference>
<dbReference type="InterPro" id="IPR050208">
    <property type="entry name" value="MHC_class-I_related"/>
</dbReference>
<dbReference type="GO" id="GO:0005615">
    <property type="term" value="C:extracellular space"/>
    <property type="evidence" value="ECO:0007669"/>
    <property type="project" value="TreeGrafter"/>
</dbReference>
<dbReference type="SUPFAM" id="SSF54452">
    <property type="entry name" value="MHC antigen-recognition domain"/>
    <property type="match status" value="1"/>
</dbReference>
<reference evidence="2 3" key="1">
    <citation type="journal article" date="2020" name="Nature">
        <title>Six reference-quality genomes reveal evolution of bat adaptations.</title>
        <authorList>
            <person name="Jebb D."/>
            <person name="Huang Z."/>
            <person name="Pippel M."/>
            <person name="Hughes G.M."/>
            <person name="Lavrichenko K."/>
            <person name="Devanna P."/>
            <person name="Winkler S."/>
            <person name="Jermiin L.S."/>
            <person name="Skirmuntt E.C."/>
            <person name="Katzourakis A."/>
            <person name="Burkitt-Gray L."/>
            <person name="Ray D.A."/>
            <person name="Sullivan K.A.M."/>
            <person name="Roscito J.G."/>
            <person name="Kirilenko B.M."/>
            <person name="Davalos L.M."/>
            <person name="Corthals A.P."/>
            <person name="Power M.L."/>
            <person name="Jones G."/>
            <person name="Ransome R.D."/>
            <person name="Dechmann D.K.N."/>
            <person name="Locatelli A.G."/>
            <person name="Puechmaille S.J."/>
            <person name="Fedrigo O."/>
            <person name="Jarvis E.D."/>
            <person name="Hiller M."/>
            <person name="Vernes S.C."/>
            <person name="Myers E.W."/>
            <person name="Teeling E.C."/>
        </authorList>
    </citation>
    <scope>NUCLEOTIDE SEQUENCE [LARGE SCALE GENOMIC DNA]</scope>
    <source>
        <strain evidence="2">MPipKuh1</strain>
        <tissue evidence="2">Flight muscle</tissue>
    </source>
</reference>
<dbReference type="GO" id="GO:0009897">
    <property type="term" value="C:external side of plasma membrane"/>
    <property type="evidence" value="ECO:0007669"/>
    <property type="project" value="TreeGrafter"/>
</dbReference>
<dbReference type="PANTHER" id="PTHR16675:SF268">
    <property type="entry name" value="UL16-BINDING PROTEIN 1"/>
    <property type="match status" value="1"/>
</dbReference>
<gene>
    <name evidence="2" type="ORF">mPipKuh1_014551</name>
</gene>
<name>A0A7J8AB17_PIPKU</name>
<comment type="caution">
    <text evidence="2">The sequence shown here is derived from an EMBL/GenBank/DDBJ whole genome shotgun (WGS) entry which is preliminary data.</text>
</comment>
<organism evidence="2 3">
    <name type="scientific">Pipistrellus kuhlii</name>
    <name type="common">Kuhl's pipistrelle</name>
    <dbReference type="NCBI Taxonomy" id="59472"/>
    <lineage>
        <taxon>Eukaryota</taxon>
        <taxon>Metazoa</taxon>
        <taxon>Chordata</taxon>
        <taxon>Craniata</taxon>
        <taxon>Vertebrata</taxon>
        <taxon>Euteleostomi</taxon>
        <taxon>Mammalia</taxon>
        <taxon>Eutheria</taxon>
        <taxon>Laurasiatheria</taxon>
        <taxon>Chiroptera</taxon>
        <taxon>Yangochiroptera</taxon>
        <taxon>Vespertilionidae</taxon>
        <taxon>Pipistrellus</taxon>
    </lineage>
</organism>
<evidence type="ECO:0000313" key="2">
    <source>
        <dbReference type="EMBL" id="KAF6383396.1"/>
    </source>
</evidence>
<dbReference type="AlphaFoldDB" id="A0A7J8AB17"/>
<accession>A0A7J8AB17</accession>
<evidence type="ECO:0000313" key="3">
    <source>
        <dbReference type="Proteomes" id="UP000558488"/>
    </source>
</evidence>
<dbReference type="GO" id="GO:0002486">
    <property type="term" value="P:antigen processing and presentation of endogenous peptide antigen via MHC class I via ER pathway, TAP-independent"/>
    <property type="evidence" value="ECO:0007669"/>
    <property type="project" value="TreeGrafter"/>
</dbReference>
<dbReference type="InterPro" id="IPR011162">
    <property type="entry name" value="MHC_I/II-like_Ag-recog"/>
</dbReference>
<dbReference type="EMBL" id="JACAGB010000002">
    <property type="protein sequence ID" value="KAF6383396.1"/>
    <property type="molecule type" value="Genomic_DNA"/>
</dbReference>
<proteinExistence type="predicted"/>
<dbReference type="GO" id="GO:0001916">
    <property type="term" value="P:positive regulation of T cell mediated cytotoxicity"/>
    <property type="evidence" value="ECO:0007669"/>
    <property type="project" value="TreeGrafter"/>
</dbReference>
<dbReference type="PANTHER" id="PTHR16675">
    <property type="entry name" value="MHC CLASS I-RELATED"/>
    <property type="match status" value="1"/>
</dbReference>
<dbReference type="GO" id="GO:0006955">
    <property type="term" value="P:immune response"/>
    <property type="evidence" value="ECO:0007669"/>
    <property type="project" value="TreeGrafter"/>
</dbReference>
<dbReference type="Proteomes" id="UP000558488">
    <property type="component" value="Unassembled WGS sequence"/>
</dbReference>
<keyword evidence="3" id="KW-1185">Reference proteome</keyword>
<dbReference type="InterPro" id="IPR037055">
    <property type="entry name" value="MHC_I-like_Ag-recog_sf"/>
</dbReference>
<protein>
    <submittedName>
        <fullName evidence="2">Uncharacterized protein</fullName>
    </submittedName>
</protein>
<keyword evidence="1" id="KW-0325">Glycoprotein</keyword>
<evidence type="ECO:0000256" key="1">
    <source>
        <dbReference type="ARBA" id="ARBA00023180"/>
    </source>
</evidence>